<evidence type="ECO:0000256" key="1">
    <source>
        <dbReference type="SAM" id="MobiDB-lite"/>
    </source>
</evidence>
<protein>
    <submittedName>
        <fullName evidence="3">Uncharacterized protein</fullName>
    </submittedName>
</protein>
<sequence>MAVVFCILSLLFGTYFILFIIAVWVTFLRTGQAWQRLRVVTVILFLVLCAHYCARALTFARARIESPPASEEAKWTVPLIFVGAITSTLAGFISDGLLAWRFYVIYGRTKIAMYLPTAMVVVTALLGLSGSFQQLTIYRSAELYNNRFAMIALDVNAAWGWCTFGVNTILTASIIGRIMCVARDADAHHATGTSHRQYSLVLEAIVESALVTWFGLLFYEIASLAPTGHITGNFDIGYVTVCITPIYFGISQCLITARLALITDSDICARDISGQLGYGTRPAAQTGSQHRGSRISPMTFKVPKMSETDSMDDSTVEAAKAE</sequence>
<dbReference type="InParanoid" id="K5WYG4"/>
<feature type="transmembrane region" description="Helical" evidence="2">
    <location>
        <begin position="6"/>
        <end position="27"/>
    </location>
</feature>
<dbReference type="Proteomes" id="UP000008370">
    <property type="component" value="Unassembled WGS sequence"/>
</dbReference>
<dbReference type="OrthoDB" id="3240386at2759"/>
<feature type="transmembrane region" description="Helical" evidence="2">
    <location>
        <begin position="158"/>
        <end position="179"/>
    </location>
</feature>
<evidence type="ECO:0000313" key="3">
    <source>
        <dbReference type="EMBL" id="EKM55547.1"/>
    </source>
</evidence>
<organism evidence="3 4">
    <name type="scientific">Phanerochaete carnosa (strain HHB-10118-sp)</name>
    <name type="common">White-rot fungus</name>
    <name type="synonym">Peniophora carnosa</name>
    <dbReference type="NCBI Taxonomy" id="650164"/>
    <lineage>
        <taxon>Eukaryota</taxon>
        <taxon>Fungi</taxon>
        <taxon>Dikarya</taxon>
        <taxon>Basidiomycota</taxon>
        <taxon>Agaricomycotina</taxon>
        <taxon>Agaricomycetes</taxon>
        <taxon>Polyporales</taxon>
        <taxon>Phanerochaetaceae</taxon>
        <taxon>Phanerochaete</taxon>
    </lineage>
</organism>
<dbReference type="EMBL" id="JH930472">
    <property type="protein sequence ID" value="EKM55547.1"/>
    <property type="molecule type" value="Genomic_DNA"/>
</dbReference>
<dbReference type="AlphaFoldDB" id="K5WYG4"/>
<dbReference type="GeneID" id="18916531"/>
<proteinExistence type="predicted"/>
<accession>K5WYG4</accession>
<name>K5WYG4_PHACS</name>
<reference evidence="3 4" key="1">
    <citation type="journal article" date="2012" name="BMC Genomics">
        <title>Comparative genomics of the white-rot fungi, Phanerochaete carnosa and P. chrysosporium, to elucidate the genetic basis of the distinct wood types they colonize.</title>
        <authorList>
            <person name="Suzuki H."/>
            <person name="MacDonald J."/>
            <person name="Syed K."/>
            <person name="Salamov A."/>
            <person name="Hori C."/>
            <person name="Aerts A."/>
            <person name="Henrissat B."/>
            <person name="Wiebenga A."/>
            <person name="vanKuyk P.A."/>
            <person name="Barry K."/>
            <person name="Lindquist E."/>
            <person name="LaButti K."/>
            <person name="Lapidus A."/>
            <person name="Lucas S."/>
            <person name="Coutinho P."/>
            <person name="Gong Y."/>
            <person name="Samejima M."/>
            <person name="Mahadevan R."/>
            <person name="Abou-Zaid M."/>
            <person name="de Vries R.P."/>
            <person name="Igarashi K."/>
            <person name="Yadav J.S."/>
            <person name="Grigoriev I.V."/>
            <person name="Master E.R."/>
        </authorList>
    </citation>
    <scope>NUCLEOTIDE SEQUENCE [LARGE SCALE GENOMIC DNA]</scope>
    <source>
        <strain evidence="3 4">HHB-10118-sp</strain>
    </source>
</reference>
<evidence type="ECO:0000256" key="2">
    <source>
        <dbReference type="SAM" id="Phobius"/>
    </source>
</evidence>
<feature type="transmembrane region" description="Helical" evidence="2">
    <location>
        <begin position="200"/>
        <end position="219"/>
    </location>
</feature>
<gene>
    <name evidence="3" type="ORF">PHACADRAFT_256255</name>
</gene>
<feature type="region of interest" description="Disordered" evidence="1">
    <location>
        <begin position="303"/>
        <end position="322"/>
    </location>
</feature>
<dbReference type="KEGG" id="pco:PHACADRAFT_256255"/>
<dbReference type="RefSeq" id="XP_007395870.1">
    <property type="nucleotide sequence ID" value="XM_007395808.1"/>
</dbReference>
<keyword evidence="2" id="KW-0472">Membrane</keyword>
<dbReference type="HOGENOM" id="CLU_069665_0_0_1"/>
<keyword evidence="2" id="KW-0812">Transmembrane</keyword>
<feature type="transmembrane region" description="Helical" evidence="2">
    <location>
        <begin position="77"/>
        <end position="100"/>
    </location>
</feature>
<keyword evidence="4" id="KW-1185">Reference proteome</keyword>
<keyword evidence="2" id="KW-1133">Transmembrane helix</keyword>
<feature type="transmembrane region" description="Helical" evidence="2">
    <location>
        <begin position="112"/>
        <end position="138"/>
    </location>
</feature>
<evidence type="ECO:0000313" key="4">
    <source>
        <dbReference type="Proteomes" id="UP000008370"/>
    </source>
</evidence>
<feature type="transmembrane region" description="Helical" evidence="2">
    <location>
        <begin position="39"/>
        <end position="57"/>
    </location>
</feature>